<dbReference type="InterPro" id="IPR005614">
    <property type="entry name" value="NrfD-like"/>
</dbReference>
<dbReference type="Pfam" id="PF03916">
    <property type="entry name" value="NrfD"/>
    <property type="match status" value="1"/>
</dbReference>
<comment type="similarity">
    <text evidence="2">Belongs to the NrfD family.</text>
</comment>
<feature type="transmembrane region" description="Helical" evidence="7">
    <location>
        <begin position="139"/>
        <end position="163"/>
    </location>
</feature>
<dbReference type="PANTHER" id="PTHR43044:SF2">
    <property type="entry name" value="POLYSULPHIDE REDUCTASE NRFD"/>
    <property type="match status" value="1"/>
</dbReference>
<feature type="transmembrane region" description="Helical" evidence="7">
    <location>
        <begin position="175"/>
        <end position="196"/>
    </location>
</feature>
<evidence type="ECO:0000256" key="7">
    <source>
        <dbReference type="SAM" id="Phobius"/>
    </source>
</evidence>
<feature type="transmembrane region" description="Helical" evidence="7">
    <location>
        <begin position="369"/>
        <end position="391"/>
    </location>
</feature>
<dbReference type="PANTHER" id="PTHR43044">
    <property type="match status" value="1"/>
</dbReference>
<evidence type="ECO:0000256" key="6">
    <source>
        <dbReference type="ARBA" id="ARBA00023136"/>
    </source>
</evidence>
<evidence type="ECO:0000256" key="1">
    <source>
        <dbReference type="ARBA" id="ARBA00004651"/>
    </source>
</evidence>
<dbReference type="EMBL" id="LAZR01006546">
    <property type="protein sequence ID" value="KKM91347.1"/>
    <property type="molecule type" value="Genomic_DNA"/>
</dbReference>
<feature type="transmembrane region" description="Helical" evidence="7">
    <location>
        <begin position="94"/>
        <end position="115"/>
    </location>
</feature>
<evidence type="ECO:0000313" key="8">
    <source>
        <dbReference type="EMBL" id="KKM91347.1"/>
    </source>
</evidence>
<dbReference type="Gene3D" id="1.20.1630.10">
    <property type="entry name" value="Formate dehydrogenase/DMSO reductase domain"/>
    <property type="match status" value="1"/>
</dbReference>
<evidence type="ECO:0000256" key="3">
    <source>
        <dbReference type="ARBA" id="ARBA00022475"/>
    </source>
</evidence>
<evidence type="ECO:0000256" key="4">
    <source>
        <dbReference type="ARBA" id="ARBA00022692"/>
    </source>
</evidence>
<accession>A0A0F9PDC5</accession>
<proteinExistence type="inferred from homology"/>
<keyword evidence="6 7" id="KW-0472">Membrane</keyword>
<feature type="transmembrane region" description="Helical" evidence="7">
    <location>
        <begin position="247"/>
        <end position="266"/>
    </location>
</feature>
<gene>
    <name evidence="8" type="ORF">LCGC14_1229440</name>
</gene>
<evidence type="ECO:0000256" key="5">
    <source>
        <dbReference type="ARBA" id="ARBA00022989"/>
    </source>
</evidence>
<evidence type="ECO:0008006" key="9">
    <source>
        <dbReference type="Google" id="ProtNLM"/>
    </source>
</evidence>
<comment type="subcellular location">
    <subcellularLocation>
        <location evidence="1">Cell membrane</location>
        <topology evidence="1">Multi-pass membrane protein</topology>
    </subcellularLocation>
</comment>
<keyword evidence="5 7" id="KW-1133">Transmembrane helix</keyword>
<reference evidence="8" key="1">
    <citation type="journal article" date="2015" name="Nature">
        <title>Complex archaea that bridge the gap between prokaryotes and eukaryotes.</title>
        <authorList>
            <person name="Spang A."/>
            <person name="Saw J.H."/>
            <person name="Jorgensen S.L."/>
            <person name="Zaremba-Niedzwiedzka K."/>
            <person name="Martijn J."/>
            <person name="Lind A.E."/>
            <person name="van Eijk R."/>
            <person name="Schleper C."/>
            <person name="Guy L."/>
            <person name="Ettema T.J."/>
        </authorList>
    </citation>
    <scope>NUCLEOTIDE SEQUENCE</scope>
</reference>
<feature type="transmembrane region" description="Helical" evidence="7">
    <location>
        <begin position="216"/>
        <end position="235"/>
    </location>
</feature>
<feature type="transmembrane region" description="Helical" evidence="7">
    <location>
        <begin position="21"/>
        <end position="41"/>
    </location>
</feature>
<feature type="transmembrane region" description="Helical" evidence="7">
    <location>
        <begin position="297"/>
        <end position="317"/>
    </location>
</feature>
<dbReference type="GO" id="GO:0005886">
    <property type="term" value="C:plasma membrane"/>
    <property type="evidence" value="ECO:0007669"/>
    <property type="project" value="UniProtKB-SubCell"/>
</dbReference>
<sequence>MVNAIKNLIMAIKPVLKGGKLYYSWLGLLGLFILIGGWAYSQQLQHGLALTAMRDQVSWGFYISNFTFLVGVAAAAVLLVVPAYVYDFKPIKEIVLFGELMAVAAVTMCMLFVTVDMGRVDRLWHVIPFLGVMNWPSSLLAWDIIVLNGYLAINACVVFYVLYQKAHKGSYDQNIIMPLILLSIPWAVSIHTVTAFLFNGISARPYWNASILAPRFLASAFASGPALMIIVFQIIRKFTPIEIDNRAIRKIAQLIAYTLAINLFLFGSEVFKEFYSGSMHLAPMKYMYFGLHGNDPLVPFMWTALFLNLAAFFLFLFPKTRDNFTTLNMACVFVITGVYIEKGLGLAVPGFIPGTLGEIYNYIPSNIEFLVTIGVWATGAMIYTLLVKFAVPIYTGEVKFYKDETSSEDKFYKDETASY</sequence>
<dbReference type="InterPro" id="IPR054823">
    <property type="entry name" value="DsrP-like"/>
</dbReference>
<evidence type="ECO:0000256" key="2">
    <source>
        <dbReference type="ARBA" id="ARBA00008929"/>
    </source>
</evidence>
<name>A0A0F9PDC5_9ZZZZ</name>
<keyword evidence="3" id="KW-1003">Cell membrane</keyword>
<comment type="caution">
    <text evidence="8">The sequence shown here is derived from an EMBL/GenBank/DDBJ whole genome shotgun (WGS) entry which is preliminary data.</text>
</comment>
<keyword evidence="4 7" id="KW-0812">Transmembrane</keyword>
<organism evidence="8">
    <name type="scientific">marine sediment metagenome</name>
    <dbReference type="NCBI Taxonomy" id="412755"/>
    <lineage>
        <taxon>unclassified sequences</taxon>
        <taxon>metagenomes</taxon>
        <taxon>ecological metagenomes</taxon>
    </lineage>
</organism>
<feature type="transmembrane region" description="Helical" evidence="7">
    <location>
        <begin position="329"/>
        <end position="349"/>
    </location>
</feature>
<protein>
    <recommendedName>
        <fullName evidence="9">Polysulfide reductase NrfD</fullName>
    </recommendedName>
</protein>
<feature type="transmembrane region" description="Helical" evidence="7">
    <location>
        <begin position="61"/>
        <end position="85"/>
    </location>
</feature>
<dbReference type="NCBIfam" id="NF045798">
    <property type="entry name" value="DsrP"/>
    <property type="match status" value="1"/>
</dbReference>
<dbReference type="AlphaFoldDB" id="A0A0F9PDC5"/>